<keyword evidence="2" id="KW-0548">Nucleotidyltransferase</keyword>
<feature type="region of interest" description="Disordered" evidence="1">
    <location>
        <begin position="154"/>
        <end position="190"/>
    </location>
</feature>
<dbReference type="Proteomes" id="UP000299102">
    <property type="component" value="Unassembled WGS sequence"/>
</dbReference>
<dbReference type="OrthoDB" id="411871at2759"/>
<keyword evidence="3" id="KW-1185">Reference proteome</keyword>
<keyword evidence="2" id="KW-0695">RNA-directed DNA polymerase</keyword>
<protein>
    <submittedName>
        <fullName evidence="2">LINE-1 reverse transcriptase homolog</fullName>
    </submittedName>
</protein>
<accession>A0A4C1ZMV6</accession>
<name>A0A4C1ZMV6_EUMVA</name>
<gene>
    <name evidence="2" type="ORF">EVAR_71126_1</name>
</gene>
<evidence type="ECO:0000256" key="1">
    <source>
        <dbReference type="SAM" id="MobiDB-lite"/>
    </source>
</evidence>
<feature type="compositionally biased region" description="Basic and acidic residues" evidence="1">
    <location>
        <begin position="161"/>
        <end position="175"/>
    </location>
</feature>
<proteinExistence type="predicted"/>
<reference evidence="2 3" key="1">
    <citation type="journal article" date="2019" name="Commun. Biol.">
        <title>The bagworm genome reveals a unique fibroin gene that provides high tensile strength.</title>
        <authorList>
            <person name="Kono N."/>
            <person name="Nakamura H."/>
            <person name="Ohtoshi R."/>
            <person name="Tomita M."/>
            <person name="Numata K."/>
            <person name="Arakawa K."/>
        </authorList>
    </citation>
    <scope>NUCLEOTIDE SEQUENCE [LARGE SCALE GENOMIC DNA]</scope>
</reference>
<keyword evidence="2" id="KW-0808">Transferase</keyword>
<dbReference type="EMBL" id="BGZK01001985">
    <property type="protein sequence ID" value="GBP89240.1"/>
    <property type="molecule type" value="Genomic_DNA"/>
</dbReference>
<sequence length="322" mass="36205">MFGIGQASRSGPRPLSATRIYNTAKARWSEFRTAMDIALNERTPTVEMVKSVGSCDQLDEVVETYTECIRKICNAAIPRRSSKRGLKLPCARGADSKLEAVLLCIGWGKSVRRHLQGHQGNGKKPGGCLTSNQLETSIRFGRVRNPLGETFFPNDQVDSDDPYHTEIKRRTDGDGRLPVTSEELPQMNTPFTGTEIKNALKAFHPRKAPGIDGFMSNIYQAAMFRDLELFLAMANKRLELGYFPRAWKAALSSIKVIPKPVKDDYTRPKSYRSIGLLPVLGKAVERMLVERLQWHLSLSLYIECAFDNAWWPAFRRQLLAGS</sequence>
<evidence type="ECO:0000313" key="3">
    <source>
        <dbReference type="Proteomes" id="UP000299102"/>
    </source>
</evidence>
<dbReference type="STRING" id="151549.A0A4C1ZMV6"/>
<dbReference type="AlphaFoldDB" id="A0A4C1ZMV6"/>
<dbReference type="PANTHER" id="PTHR19446">
    <property type="entry name" value="REVERSE TRANSCRIPTASES"/>
    <property type="match status" value="1"/>
</dbReference>
<organism evidence="2 3">
    <name type="scientific">Eumeta variegata</name>
    <name type="common">Bagworm moth</name>
    <name type="synonym">Eumeta japonica</name>
    <dbReference type="NCBI Taxonomy" id="151549"/>
    <lineage>
        <taxon>Eukaryota</taxon>
        <taxon>Metazoa</taxon>
        <taxon>Ecdysozoa</taxon>
        <taxon>Arthropoda</taxon>
        <taxon>Hexapoda</taxon>
        <taxon>Insecta</taxon>
        <taxon>Pterygota</taxon>
        <taxon>Neoptera</taxon>
        <taxon>Endopterygota</taxon>
        <taxon>Lepidoptera</taxon>
        <taxon>Glossata</taxon>
        <taxon>Ditrysia</taxon>
        <taxon>Tineoidea</taxon>
        <taxon>Psychidae</taxon>
        <taxon>Oiketicinae</taxon>
        <taxon>Eumeta</taxon>
    </lineage>
</organism>
<dbReference type="GO" id="GO:0003964">
    <property type="term" value="F:RNA-directed DNA polymerase activity"/>
    <property type="evidence" value="ECO:0007669"/>
    <property type="project" value="UniProtKB-KW"/>
</dbReference>
<evidence type="ECO:0000313" key="2">
    <source>
        <dbReference type="EMBL" id="GBP89240.1"/>
    </source>
</evidence>
<comment type="caution">
    <text evidence="2">The sequence shown here is derived from an EMBL/GenBank/DDBJ whole genome shotgun (WGS) entry which is preliminary data.</text>
</comment>